<feature type="compositionally biased region" description="Basic and acidic residues" evidence="1">
    <location>
        <begin position="347"/>
        <end position="356"/>
    </location>
</feature>
<feature type="region of interest" description="Disordered" evidence="1">
    <location>
        <begin position="332"/>
        <end position="356"/>
    </location>
</feature>
<feature type="compositionally biased region" description="Polar residues" evidence="1">
    <location>
        <begin position="412"/>
        <end position="423"/>
    </location>
</feature>
<feature type="region of interest" description="Disordered" evidence="1">
    <location>
        <begin position="225"/>
        <end position="281"/>
    </location>
</feature>
<evidence type="ECO:0000313" key="3">
    <source>
        <dbReference type="Proteomes" id="UP000223968"/>
    </source>
</evidence>
<feature type="region of interest" description="Disordered" evidence="1">
    <location>
        <begin position="147"/>
        <end position="213"/>
    </location>
</feature>
<feature type="compositionally biased region" description="Low complexity" evidence="1">
    <location>
        <begin position="251"/>
        <end position="263"/>
    </location>
</feature>
<organism evidence="2 3">
    <name type="scientific">Helicocarpus griseus UAMH5409</name>
    <dbReference type="NCBI Taxonomy" id="1447875"/>
    <lineage>
        <taxon>Eukaryota</taxon>
        <taxon>Fungi</taxon>
        <taxon>Dikarya</taxon>
        <taxon>Ascomycota</taxon>
        <taxon>Pezizomycotina</taxon>
        <taxon>Eurotiomycetes</taxon>
        <taxon>Eurotiomycetidae</taxon>
        <taxon>Onygenales</taxon>
        <taxon>Ajellomycetaceae</taxon>
        <taxon>Helicocarpus</taxon>
    </lineage>
</organism>
<dbReference type="OrthoDB" id="2537141at2759"/>
<feature type="region of interest" description="Disordered" evidence="1">
    <location>
        <begin position="394"/>
        <end position="423"/>
    </location>
</feature>
<accession>A0A2B7Y1Y1</accession>
<evidence type="ECO:0000256" key="1">
    <source>
        <dbReference type="SAM" id="MobiDB-lite"/>
    </source>
</evidence>
<comment type="caution">
    <text evidence="2">The sequence shown here is derived from an EMBL/GenBank/DDBJ whole genome shotgun (WGS) entry which is preliminary data.</text>
</comment>
<feature type="compositionally biased region" description="Polar residues" evidence="1">
    <location>
        <begin position="163"/>
        <end position="174"/>
    </location>
</feature>
<feature type="region of interest" description="Disordered" evidence="1">
    <location>
        <begin position="472"/>
        <end position="511"/>
    </location>
</feature>
<gene>
    <name evidence="2" type="ORF">AJ79_02724</name>
</gene>
<feature type="region of interest" description="Disordered" evidence="1">
    <location>
        <begin position="556"/>
        <end position="581"/>
    </location>
</feature>
<sequence>MTGILKKSDIIHRWLARVNARNDSLSPNFLPSKDGNQSNTEHTDNLHEATLKKKESDDDSNQISRNKQALQMERNNTMTPLGPLYFIAKLNAVRDSLLEAPDVQNINDINLEPQCAFVCPRDIFGPNPDVGANPDLTAMTNALGRHESAAEGSPLGNVAAQPSADSSQPRTTPANPDVQGLHPPLTNDLPAGVYDRRPRHKTRPDHYDLKGRISSVQSSAFVATAHIPSPENKKGKKKQDCNHSDEPPKDTSTTLTPAASAASNKKQTVAKGRKRKLNNYENDFRAPNVAADRLSLPANRGVGFLHRARTGNGGLPDLSFSGMDFLSNGTKRPIESDVGEQNNTKKARVDQDSSEKISRYFQSHATEIPKYPGSNPQVNASCQTVGGQAVPEPGAHASIQNAPDSFLRGGSVNPSDSASNISWGRTNQSAAQFHQTVPWASGIRQVNPVLGGAQRTSLLEPQTTTQHAELVTAQEQGRNEVDTSTRHPNDKSGFHDSGPSQVERRKDTMNKETKKFLSDTCVAFESDYTDSSECERSNAVAVGDLYCPSKNGSKLASNSITSDHPVPQASSSSIQQRSTPATTHIPEAVQNSVSASEADHQRQHVDQTGPIMHAIDDDMPGIARSDHVTLNSNVPQLSLTQDRGVTQSFESNERTYQNGVNHIQYQMDIENGALAKNGSLVNGGGQPSMFYYNGTTEPVQLLPSPSGLRDAPATQNMASSVEYQPRPNMFPVTDQTPVVGHATNSYRTLRTVEQSLGNVPQSRPSRTAQAPRSNPIDFQSPMSFGFQKRYEQHASFESNGERILKAVKGQHNQMQFYPKSYAAQPLHANGQNIPAIPVAFSGNGHSHYMIRDTEQTSHSSHLAANNSPYVNGGNFPETPSSTESLYFYNQNSESGQAPEGYSSDFVGQQAAFAPSSITRTDRQNHNMSRYENYTLVSGYTPLPGEGASTLSPSMSWSQNQAPTWTPSFISRHTQPIPASHLNLTKAGFVARQNGMAQTMASLPPRYYPNKLH</sequence>
<feature type="compositionally biased region" description="Basic and acidic residues" evidence="1">
    <location>
        <begin position="238"/>
        <end position="249"/>
    </location>
</feature>
<name>A0A2B7Y1Y1_9EURO</name>
<evidence type="ECO:0000313" key="2">
    <source>
        <dbReference type="EMBL" id="PGH14862.1"/>
    </source>
</evidence>
<reference evidence="2 3" key="1">
    <citation type="submission" date="2017-10" db="EMBL/GenBank/DDBJ databases">
        <title>Comparative genomics in systemic dimorphic fungi from Ajellomycetaceae.</title>
        <authorList>
            <person name="Munoz J.F."/>
            <person name="Mcewen J.G."/>
            <person name="Clay O.K."/>
            <person name="Cuomo C.A."/>
        </authorList>
    </citation>
    <scope>NUCLEOTIDE SEQUENCE [LARGE SCALE GENOMIC DNA]</scope>
    <source>
        <strain evidence="2 3">UAMH5409</strain>
    </source>
</reference>
<dbReference type="EMBL" id="PDNB01000030">
    <property type="protein sequence ID" value="PGH14862.1"/>
    <property type="molecule type" value="Genomic_DNA"/>
</dbReference>
<proteinExistence type="predicted"/>
<protein>
    <submittedName>
        <fullName evidence="2">Uncharacterized protein</fullName>
    </submittedName>
</protein>
<feature type="compositionally biased region" description="Basic and acidic residues" evidence="1">
    <location>
        <begin position="477"/>
        <end position="494"/>
    </location>
</feature>
<feature type="region of interest" description="Disordered" evidence="1">
    <location>
        <begin position="755"/>
        <end position="777"/>
    </location>
</feature>
<dbReference type="AlphaFoldDB" id="A0A2B7Y1Y1"/>
<dbReference type="STRING" id="1447875.A0A2B7Y1Y1"/>
<feature type="compositionally biased region" description="Basic and acidic residues" evidence="1">
    <location>
        <begin position="502"/>
        <end position="511"/>
    </location>
</feature>
<dbReference type="Proteomes" id="UP000223968">
    <property type="component" value="Unassembled WGS sequence"/>
</dbReference>
<keyword evidence="3" id="KW-1185">Reference proteome</keyword>